<keyword evidence="1" id="KW-0812">Transmembrane</keyword>
<dbReference type="InterPro" id="IPR008023">
    <property type="entry name" value="DUF748"/>
</dbReference>
<dbReference type="RefSeq" id="WP_147646876.1">
    <property type="nucleotide sequence ID" value="NZ_CP042806.1"/>
</dbReference>
<keyword evidence="1" id="KW-0472">Membrane</keyword>
<evidence type="ECO:0000313" key="3">
    <source>
        <dbReference type="Proteomes" id="UP000321820"/>
    </source>
</evidence>
<sequence>MVQIKRSWAIIAGIVLLVLIGFFAVGHLLDADTYRGRIEKALSDSLGRPVQLGHLDFSLFSGSLNAESPAIADDPAFSNQPFLTAKSVHIGVEVLPLLLHRQIHINGFTIDQPKIALIRAENGTWNYSSIGSEGKRKAPTAETNDLIPNLTVGKIDIKDGSVTMGTLPQQGQPHIYSDLNVSVQNFSFTNAFPFTVSGKLPEGGSIAITGNAGPINQHDASLTPLTAQVGLKHADLVSAGLVQPSQGISGIADLDTKVTSNGQTAQADGKLHLAQLKLAKNGTPSSQPVDLQFNVNQDLQSLSGKINSATMQVSKAALALAGTYTTRGNTTTTQINVDGKNMPIDDLVAFLPSLGVQLPSGSRLQGGTLTLSLDVAGPTTAPVISGPIRIANTQLAGFDLGQKLASIQALTGAKTGSNTTIQALSTNLRYSTEGVQTNNLAAIVAGLGSASGSGSISANNALNYRLLIKLDSTGIGGLATQAASLLPGVFGSTVSQATANGIPVTISGTTASPTFTPDMSKLVRGSTQQQQQNLQSNPLGKALSGLFHR</sequence>
<name>A0A5B9E978_9BACT</name>
<dbReference type="GO" id="GO:0090313">
    <property type="term" value="P:regulation of protein targeting to membrane"/>
    <property type="evidence" value="ECO:0007669"/>
    <property type="project" value="TreeGrafter"/>
</dbReference>
<dbReference type="PANTHER" id="PTHR30441:SF8">
    <property type="entry name" value="DUF748 DOMAIN-CONTAINING PROTEIN"/>
    <property type="match status" value="1"/>
</dbReference>
<dbReference type="Proteomes" id="UP000321820">
    <property type="component" value="Chromosome"/>
</dbReference>
<protein>
    <submittedName>
        <fullName evidence="2">AsmA family protein</fullName>
    </submittedName>
</protein>
<dbReference type="InterPro" id="IPR052894">
    <property type="entry name" value="AsmA-related"/>
</dbReference>
<gene>
    <name evidence="2" type="ORF">FTW19_06560</name>
</gene>
<organism evidence="2 3">
    <name type="scientific">Terriglobus albidus</name>
    <dbReference type="NCBI Taxonomy" id="1592106"/>
    <lineage>
        <taxon>Bacteria</taxon>
        <taxon>Pseudomonadati</taxon>
        <taxon>Acidobacteriota</taxon>
        <taxon>Terriglobia</taxon>
        <taxon>Terriglobales</taxon>
        <taxon>Acidobacteriaceae</taxon>
        <taxon>Terriglobus</taxon>
    </lineage>
</organism>
<accession>A0A5B9E978</accession>
<keyword evidence="3" id="KW-1185">Reference proteome</keyword>
<dbReference type="GO" id="GO:0005886">
    <property type="term" value="C:plasma membrane"/>
    <property type="evidence" value="ECO:0007669"/>
    <property type="project" value="TreeGrafter"/>
</dbReference>
<dbReference type="KEGG" id="talb:FTW19_06560"/>
<proteinExistence type="predicted"/>
<dbReference type="EMBL" id="CP042806">
    <property type="protein sequence ID" value="QEE27685.1"/>
    <property type="molecule type" value="Genomic_DNA"/>
</dbReference>
<dbReference type="Pfam" id="PF05359">
    <property type="entry name" value="DUF748"/>
    <property type="match status" value="1"/>
</dbReference>
<dbReference type="AlphaFoldDB" id="A0A5B9E978"/>
<keyword evidence="1" id="KW-1133">Transmembrane helix</keyword>
<feature type="transmembrane region" description="Helical" evidence="1">
    <location>
        <begin position="7"/>
        <end position="29"/>
    </location>
</feature>
<evidence type="ECO:0000256" key="1">
    <source>
        <dbReference type="SAM" id="Phobius"/>
    </source>
</evidence>
<evidence type="ECO:0000313" key="2">
    <source>
        <dbReference type="EMBL" id="QEE27685.1"/>
    </source>
</evidence>
<reference evidence="2 3" key="1">
    <citation type="submission" date="2019-08" db="EMBL/GenBank/DDBJ databases">
        <title>Complete genome sequence of Terriglobus albidus strain ORNL.</title>
        <authorList>
            <person name="Podar M."/>
        </authorList>
    </citation>
    <scope>NUCLEOTIDE SEQUENCE [LARGE SCALE GENOMIC DNA]</scope>
    <source>
        <strain evidence="2 3">ORNL</strain>
    </source>
</reference>
<dbReference type="OrthoDB" id="128715at2"/>
<dbReference type="PANTHER" id="PTHR30441">
    <property type="entry name" value="DUF748 DOMAIN-CONTAINING PROTEIN"/>
    <property type="match status" value="1"/>
</dbReference>